<dbReference type="STRING" id="767770.A0A1L9NH62"/>
<keyword evidence="10" id="KW-0472">Membrane</keyword>
<dbReference type="VEuPathDB" id="FungiDB:ASPTUDRAFT_50534"/>
<dbReference type="GO" id="GO:0020037">
    <property type="term" value="F:heme binding"/>
    <property type="evidence" value="ECO:0007669"/>
    <property type="project" value="InterPro"/>
</dbReference>
<evidence type="ECO:0000256" key="7">
    <source>
        <dbReference type="ARBA" id="ARBA00023004"/>
    </source>
</evidence>
<dbReference type="InterPro" id="IPR036396">
    <property type="entry name" value="Cyt_P450_sf"/>
</dbReference>
<comment type="cofactor">
    <cofactor evidence="1 9">
        <name>heme</name>
        <dbReference type="ChEBI" id="CHEBI:30413"/>
    </cofactor>
</comment>
<feature type="binding site" description="axial binding residue" evidence="9">
    <location>
        <position position="485"/>
    </location>
    <ligand>
        <name>heme</name>
        <dbReference type="ChEBI" id="CHEBI:30413"/>
    </ligand>
    <ligandPart>
        <name>Fe</name>
        <dbReference type="ChEBI" id="CHEBI:18248"/>
    </ligandPart>
</feature>
<evidence type="ECO:0000256" key="1">
    <source>
        <dbReference type="ARBA" id="ARBA00001971"/>
    </source>
</evidence>
<gene>
    <name evidence="11" type="ORF">ASPTUDRAFT_50534</name>
</gene>
<dbReference type="PRINTS" id="PR00463">
    <property type="entry name" value="EP450I"/>
</dbReference>
<keyword evidence="6" id="KW-0560">Oxidoreductase</keyword>
<dbReference type="InterPro" id="IPR050121">
    <property type="entry name" value="Cytochrome_P450_monoxygenase"/>
</dbReference>
<proteinExistence type="inferred from homology"/>
<evidence type="ECO:0000256" key="5">
    <source>
        <dbReference type="ARBA" id="ARBA00022723"/>
    </source>
</evidence>
<evidence type="ECO:0000256" key="3">
    <source>
        <dbReference type="ARBA" id="ARBA00010617"/>
    </source>
</evidence>
<dbReference type="Gene3D" id="1.10.630.10">
    <property type="entry name" value="Cytochrome P450"/>
    <property type="match status" value="1"/>
</dbReference>
<dbReference type="CDD" id="cd11051">
    <property type="entry name" value="CYP59-like"/>
    <property type="match status" value="1"/>
</dbReference>
<dbReference type="PANTHER" id="PTHR24305">
    <property type="entry name" value="CYTOCHROME P450"/>
    <property type="match status" value="1"/>
</dbReference>
<keyword evidence="7 9" id="KW-0408">Iron</keyword>
<dbReference type="Proteomes" id="UP000184304">
    <property type="component" value="Unassembled WGS sequence"/>
</dbReference>
<evidence type="ECO:0000256" key="8">
    <source>
        <dbReference type="ARBA" id="ARBA00023033"/>
    </source>
</evidence>
<evidence type="ECO:0008006" key="13">
    <source>
        <dbReference type="Google" id="ProtNLM"/>
    </source>
</evidence>
<sequence>MQGFDFQREGLTGRIAMALAAVCLISFFYKMVKTRLFMYRLKKQGMPMPPWDPIFGHLRIMPGLAKKCPSDAMQSQSFAILSMEYPGLQNGFYIDVWPFMYPMFVCTIPPLAVQACQTYNLTKPTDLLAGFINPMAGGDNFFTTNGAVWKRDRELFNHAFSMAAVLGHVDYILEEAEIYVEILREHAKKGDTFSMDDLACNYMMDVVGNVALNTRFHYQTGHNPIAAAMRSTIELECGREGENNPLRRWNIHRLYRQWRNSQIMNHHIGLELEKRYQEYLQQDHKTTTRGKSIMDIVIAEYMKNRPASQTQISTLDPEFKSWAIIQIRLFLFVGHDSTAVTIIYCLYLLSKYPDTLVKIRKEHEEIFGPDTTTVATQIREHPEKINQLSYTTAVIKEALRLFPPANGIRWGRPGISLTDTHSTDGRTFPVDDCPVWIVHTAIQRNPGYWPHAHEFVPDRWLVEPGHELYPPTGGWRPFERGARDCVGQNMAMLAIKITLAMLVREFDFDSQYEEWDRKNPAAGAVRTMFGERAYMVAKGAAHPAQGYPCKVRLAV</sequence>
<evidence type="ECO:0000256" key="6">
    <source>
        <dbReference type="ARBA" id="ARBA00023002"/>
    </source>
</evidence>
<dbReference type="AlphaFoldDB" id="A0A1L9NH62"/>
<reference evidence="12" key="1">
    <citation type="journal article" date="2017" name="Genome Biol.">
        <title>Comparative genomics reveals high biological diversity and specific adaptations in the industrially and medically important fungal genus Aspergillus.</title>
        <authorList>
            <person name="de Vries R.P."/>
            <person name="Riley R."/>
            <person name="Wiebenga A."/>
            <person name="Aguilar-Osorio G."/>
            <person name="Amillis S."/>
            <person name="Uchima C.A."/>
            <person name="Anderluh G."/>
            <person name="Asadollahi M."/>
            <person name="Askin M."/>
            <person name="Barry K."/>
            <person name="Battaglia E."/>
            <person name="Bayram O."/>
            <person name="Benocci T."/>
            <person name="Braus-Stromeyer S.A."/>
            <person name="Caldana C."/>
            <person name="Canovas D."/>
            <person name="Cerqueira G.C."/>
            <person name="Chen F."/>
            <person name="Chen W."/>
            <person name="Choi C."/>
            <person name="Clum A."/>
            <person name="Dos Santos R.A."/>
            <person name="Damasio A.R."/>
            <person name="Diallinas G."/>
            <person name="Emri T."/>
            <person name="Fekete E."/>
            <person name="Flipphi M."/>
            <person name="Freyberg S."/>
            <person name="Gallo A."/>
            <person name="Gournas C."/>
            <person name="Habgood R."/>
            <person name="Hainaut M."/>
            <person name="Harispe M.L."/>
            <person name="Henrissat B."/>
            <person name="Hilden K.S."/>
            <person name="Hope R."/>
            <person name="Hossain A."/>
            <person name="Karabika E."/>
            <person name="Karaffa L."/>
            <person name="Karanyi Z."/>
            <person name="Krasevec N."/>
            <person name="Kuo A."/>
            <person name="Kusch H."/>
            <person name="LaButti K."/>
            <person name="Lagendijk E.L."/>
            <person name="Lapidus A."/>
            <person name="Levasseur A."/>
            <person name="Lindquist E."/>
            <person name="Lipzen A."/>
            <person name="Logrieco A.F."/>
            <person name="MacCabe A."/>
            <person name="Maekelae M.R."/>
            <person name="Malavazi I."/>
            <person name="Melin P."/>
            <person name="Meyer V."/>
            <person name="Mielnichuk N."/>
            <person name="Miskei M."/>
            <person name="Molnar A.P."/>
            <person name="Mule G."/>
            <person name="Ngan C.Y."/>
            <person name="Orejas M."/>
            <person name="Orosz E."/>
            <person name="Ouedraogo J.P."/>
            <person name="Overkamp K.M."/>
            <person name="Park H.-S."/>
            <person name="Perrone G."/>
            <person name="Piumi F."/>
            <person name="Punt P.J."/>
            <person name="Ram A.F."/>
            <person name="Ramon A."/>
            <person name="Rauscher S."/>
            <person name="Record E."/>
            <person name="Riano-Pachon D.M."/>
            <person name="Robert V."/>
            <person name="Roehrig J."/>
            <person name="Ruller R."/>
            <person name="Salamov A."/>
            <person name="Salih N.S."/>
            <person name="Samson R.A."/>
            <person name="Sandor E."/>
            <person name="Sanguinetti M."/>
            <person name="Schuetze T."/>
            <person name="Sepcic K."/>
            <person name="Shelest E."/>
            <person name="Sherlock G."/>
            <person name="Sophianopoulou V."/>
            <person name="Squina F.M."/>
            <person name="Sun H."/>
            <person name="Susca A."/>
            <person name="Todd R.B."/>
            <person name="Tsang A."/>
            <person name="Unkles S.E."/>
            <person name="van de Wiele N."/>
            <person name="van Rossen-Uffink D."/>
            <person name="Oliveira J.V."/>
            <person name="Vesth T.C."/>
            <person name="Visser J."/>
            <person name="Yu J.-H."/>
            <person name="Zhou M."/>
            <person name="Andersen M.R."/>
            <person name="Archer D.B."/>
            <person name="Baker S.E."/>
            <person name="Benoit I."/>
            <person name="Brakhage A.A."/>
            <person name="Braus G.H."/>
            <person name="Fischer R."/>
            <person name="Frisvad J.C."/>
            <person name="Goldman G.H."/>
            <person name="Houbraken J."/>
            <person name="Oakley B."/>
            <person name="Pocsi I."/>
            <person name="Scazzocchio C."/>
            <person name="Seiboth B."/>
            <person name="vanKuyk P.A."/>
            <person name="Wortman J."/>
            <person name="Dyer P.S."/>
            <person name="Grigoriev I.V."/>
        </authorList>
    </citation>
    <scope>NUCLEOTIDE SEQUENCE [LARGE SCALE GENOMIC DNA]</scope>
    <source>
        <strain evidence="12">CBS 134.48</strain>
    </source>
</reference>
<dbReference type="GO" id="GO:0005506">
    <property type="term" value="F:iron ion binding"/>
    <property type="evidence" value="ECO:0007669"/>
    <property type="project" value="InterPro"/>
</dbReference>
<dbReference type="GO" id="GO:0004497">
    <property type="term" value="F:monooxygenase activity"/>
    <property type="evidence" value="ECO:0007669"/>
    <property type="project" value="UniProtKB-KW"/>
</dbReference>
<protein>
    <recommendedName>
        <fullName evidence="13">N-alkane-inducible cytochrome P450</fullName>
    </recommendedName>
</protein>
<evidence type="ECO:0000256" key="9">
    <source>
        <dbReference type="PIRSR" id="PIRSR602401-1"/>
    </source>
</evidence>
<accession>A0A1L9NH62</accession>
<dbReference type="EMBL" id="KV878179">
    <property type="protein sequence ID" value="OJI88581.1"/>
    <property type="molecule type" value="Genomic_DNA"/>
</dbReference>
<feature type="transmembrane region" description="Helical" evidence="10">
    <location>
        <begin position="12"/>
        <end position="32"/>
    </location>
</feature>
<dbReference type="Pfam" id="PF00067">
    <property type="entry name" value="p450"/>
    <property type="match status" value="1"/>
</dbReference>
<keyword evidence="8" id="KW-0503">Monooxygenase</keyword>
<name>A0A1L9NH62_ASPTC</name>
<evidence type="ECO:0000256" key="2">
    <source>
        <dbReference type="ARBA" id="ARBA00005179"/>
    </source>
</evidence>
<dbReference type="InterPro" id="IPR002401">
    <property type="entry name" value="Cyt_P450_E_grp-I"/>
</dbReference>
<dbReference type="OrthoDB" id="10029320at2759"/>
<dbReference type="OMA" id="CAIWIVH"/>
<dbReference type="GO" id="GO:0016705">
    <property type="term" value="F:oxidoreductase activity, acting on paired donors, with incorporation or reduction of molecular oxygen"/>
    <property type="evidence" value="ECO:0007669"/>
    <property type="project" value="InterPro"/>
</dbReference>
<keyword evidence="4 9" id="KW-0349">Heme</keyword>
<organism evidence="11 12">
    <name type="scientific">Aspergillus tubingensis (strain CBS 134.48)</name>
    <dbReference type="NCBI Taxonomy" id="767770"/>
    <lineage>
        <taxon>Eukaryota</taxon>
        <taxon>Fungi</taxon>
        <taxon>Dikarya</taxon>
        <taxon>Ascomycota</taxon>
        <taxon>Pezizomycotina</taxon>
        <taxon>Eurotiomycetes</taxon>
        <taxon>Eurotiomycetidae</taxon>
        <taxon>Eurotiales</taxon>
        <taxon>Aspergillaceae</taxon>
        <taxon>Aspergillus</taxon>
        <taxon>Aspergillus subgen. Circumdati</taxon>
    </lineage>
</organism>
<keyword evidence="5 9" id="KW-0479">Metal-binding</keyword>
<evidence type="ECO:0000313" key="11">
    <source>
        <dbReference type="EMBL" id="OJI88581.1"/>
    </source>
</evidence>
<keyword evidence="10" id="KW-1133">Transmembrane helix</keyword>
<evidence type="ECO:0000256" key="10">
    <source>
        <dbReference type="SAM" id="Phobius"/>
    </source>
</evidence>
<dbReference type="InterPro" id="IPR001128">
    <property type="entry name" value="Cyt_P450"/>
</dbReference>
<comment type="similarity">
    <text evidence="3">Belongs to the cytochrome P450 family.</text>
</comment>
<keyword evidence="12" id="KW-1185">Reference proteome</keyword>
<dbReference type="SUPFAM" id="SSF48264">
    <property type="entry name" value="Cytochrome P450"/>
    <property type="match status" value="1"/>
</dbReference>
<comment type="pathway">
    <text evidence="2">Secondary metabolite biosynthesis.</text>
</comment>
<evidence type="ECO:0000313" key="12">
    <source>
        <dbReference type="Proteomes" id="UP000184304"/>
    </source>
</evidence>
<dbReference type="PANTHER" id="PTHR24305:SF107">
    <property type="entry name" value="P450, PUTATIVE (EUROFUNG)-RELATED"/>
    <property type="match status" value="1"/>
</dbReference>
<evidence type="ECO:0000256" key="4">
    <source>
        <dbReference type="ARBA" id="ARBA00022617"/>
    </source>
</evidence>
<dbReference type="PRINTS" id="PR00385">
    <property type="entry name" value="P450"/>
</dbReference>
<keyword evidence="10" id="KW-0812">Transmembrane</keyword>